<evidence type="ECO:0000313" key="1">
    <source>
        <dbReference type="EMBL" id="SVA99547.1"/>
    </source>
</evidence>
<gene>
    <name evidence="1" type="ORF">METZ01_LOCUS152401</name>
</gene>
<proteinExistence type="predicted"/>
<sequence length="36" mass="4351">KIIILLCNYYINKWDHALVNITKMILLVYKMKKIIS</sequence>
<protein>
    <submittedName>
        <fullName evidence="1">Uncharacterized protein</fullName>
    </submittedName>
</protein>
<reference evidence="1" key="1">
    <citation type="submission" date="2018-05" db="EMBL/GenBank/DDBJ databases">
        <authorList>
            <person name="Lanie J.A."/>
            <person name="Ng W.-L."/>
            <person name="Kazmierczak K.M."/>
            <person name="Andrzejewski T.M."/>
            <person name="Davidsen T.M."/>
            <person name="Wayne K.J."/>
            <person name="Tettelin H."/>
            <person name="Glass J.I."/>
            <person name="Rusch D."/>
            <person name="Podicherti R."/>
            <person name="Tsui H.-C.T."/>
            <person name="Winkler M.E."/>
        </authorList>
    </citation>
    <scope>NUCLEOTIDE SEQUENCE</scope>
</reference>
<feature type="non-terminal residue" evidence="1">
    <location>
        <position position="1"/>
    </location>
</feature>
<name>A0A382AEZ9_9ZZZZ</name>
<organism evidence="1">
    <name type="scientific">marine metagenome</name>
    <dbReference type="NCBI Taxonomy" id="408172"/>
    <lineage>
        <taxon>unclassified sequences</taxon>
        <taxon>metagenomes</taxon>
        <taxon>ecological metagenomes</taxon>
    </lineage>
</organism>
<dbReference type="EMBL" id="UINC01024923">
    <property type="protein sequence ID" value="SVA99547.1"/>
    <property type="molecule type" value="Genomic_DNA"/>
</dbReference>
<accession>A0A382AEZ9</accession>
<dbReference type="AlphaFoldDB" id="A0A382AEZ9"/>